<organism evidence="3 4">
    <name type="scientific">Aminipila butyrica</name>
    <dbReference type="NCBI Taxonomy" id="433296"/>
    <lineage>
        <taxon>Bacteria</taxon>
        <taxon>Bacillati</taxon>
        <taxon>Bacillota</taxon>
        <taxon>Clostridia</taxon>
        <taxon>Peptostreptococcales</taxon>
        <taxon>Anaerovoracaceae</taxon>
        <taxon>Aminipila</taxon>
    </lineage>
</organism>
<name>A0A858BTA3_9FIRM</name>
<evidence type="ECO:0000256" key="1">
    <source>
        <dbReference type="ARBA" id="ARBA00023211"/>
    </source>
</evidence>
<dbReference type="Proteomes" id="UP000466848">
    <property type="component" value="Chromosome"/>
</dbReference>
<proteinExistence type="predicted"/>
<dbReference type="PANTHER" id="PTHR10277">
    <property type="entry name" value="HOMOCITRATE SYNTHASE-RELATED"/>
    <property type="match status" value="1"/>
</dbReference>
<dbReference type="CDD" id="cd07944">
    <property type="entry name" value="DRE_TIM_HOA_like"/>
    <property type="match status" value="1"/>
</dbReference>
<dbReference type="PROSITE" id="PS50991">
    <property type="entry name" value="PYR_CT"/>
    <property type="match status" value="1"/>
</dbReference>
<dbReference type="InterPro" id="IPR050073">
    <property type="entry name" value="2-IPM_HCS-like"/>
</dbReference>
<dbReference type="InterPro" id="IPR000891">
    <property type="entry name" value="PYR_CT"/>
</dbReference>
<feature type="domain" description="Pyruvate carboxyltransferase" evidence="2">
    <location>
        <begin position="5"/>
        <end position="249"/>
    </location>
</feature>
<evidence type="ECO:0000313" key="3">
    <source>
        <dbReference type="EMBL" id="QIB68170.1"/>
    </source>
</evidence>
<dbReference type="Gene3D" id="3.20.20.70">
    <property type="entry name" value="Aldolase class I"/>
    <property type="match status" value="1"/>
</dbReference>
<dbReference type="GO" id="GO:0003852">
    <property type="term" value="F:2-isopropylmalate synthase activity"/>
    <property type="evidence" value="ECO:0007669"/>
    <property type="project" value="TreeGrafter"/>
</dbReference>
<sequence>MREEFRILDCTIRDGGYINNWNFSIKDVKNMCKALDLAGVDIFEIGFLNNKDGLPIWRNCDKQSVKSIREVRHNIKISAMLEVGTVGMQLALPNETGIDILRIALNKDKVSCCFDQIKRYKDLGYEVFIQLMGITSYTYEDLIDVIKKLDDLSVDCINIGDSYGALIPEKTHEIISLMKRTVKAKVGLHAHNNMQLGMANALAAIEAGANIIDGSLYGMGRGGGNIPTELLVSYFQKIYNERFNVLPLLEFIDRTMLTWYQQPNWGYSLPSLISGVYECHPYYTSKLIEKREFTIDQILKTAKIVSERNVTGFSENLLEGIIEKILIQKTESGHMTLAQFISENTGKVKYLNRHDGKDFLILGNGPSIKEYYNEIEIFIKQKNPIILGANNLGKNFIPHYHAFNNQRRFEAYRDNVDKRSILLLGPSIQLDQITWDYERIFCYNSFLNDVDIIEGIVTSNCRSISALLIAVAISMGANKIYLAGMDGYSEELIKNGHTMFYEEDESTKLEDTQEKHKSNGRFLNQLDNLLYNKNGNRLSFITPTTYKIPSMHKV</sequence>
<evidence type="ECO:0000313" key="4">
    <source>
        <dbReference type="Proteomes" id="UP000466848"/>
    </source>
</evidence>
<reference evidence="3 4" key="1">
    <citation type="submission" date="2020-02" db="EMBL/GenBank/DDBJ databases">
        <authorList>
            <person name="Kim Y.B."/>
            <person name="Roh S.W."/>
        </authorList>
    </citation>
    <scope>NUCLEOTIDE SEQUENCE [LARGE SCALE GENOMIC DNA]</scope>
    <source>
        <strain evidence="3 4">DSM 103574</strain>
    </source>
</reference>
<dbReference type="Gene3D" id="3.90.1480.10">
    <property type="entry name" value="Alpha-2,3-sialyltransferase"/>
    <property type="match status" value="1"/>
</dbReference>
<dbReference type="RefSeq" id="WP_163065090.1">
    <property type="nucleotide sequence ID" value="NZ_CP048649.1"/>
</dbReference>
<protein>
    <recommendedName>
        <fullName evidence="2">Pyruvate carboxyltransferase domain-containing protein</fullName>
    </recommendedName>
</protein>
<dbReference type="EMBL" id="CP048649">
    <property type="protein sequence ID" value="QIB68170.1"/>
    <property type="molecule type" value="Genomic_DNA"/>
</dbReference>
<evidence type="ECO:0000259" key="2">
    <source>
        <dbReference type="PROSITE" id="PS50991"/>
    </source>
</evidence>
<dbReference type="PANTHER" id="PTHR10277:SF9">
    <property type="entry name" value="2-ISOPROPYLMALATE SYNTHASE 1, CHLOROPLASTIC-RELATED"/>
    <property type="match status" value="1"/>
</dbReference>
<dbReference type="AlphaFoldDB" id="A0A858BTA3"/>
<dbReference type="InterPro" id="IPR013785">
    <property type="entry name" value="Aldolase_TIM"/>
</dbReference>
<dbReference type="SUPFAM" id="SSF51569">
    <property type="entry name" value="Aldolase"/>
    <property type="match status" value="1"/>
</dbReference>
<keyword evidence="4" id="KW-1185">Reference proteome</keyword>
<dbReference type="GO" id="GO:0009098">
    <property type="term" value="P:L-leucine biosynthetic process"/>
    <property type="evidence" value="ECO:0007669"/>
    <property type="project" value="TreeGrafter"/>
</dbReference>
<dbReference type="Pfam" id="PF00682">
    <property type="entry name" value="HMGL-like"/>
    <property type="match status" value="1"/>
</dbReference>
<dbReference type="KEGG" id="abut:Ami103574_02075"/>
<accession>A0A858BTA3</accession>
<gene>
    <name evidence="3" type="ORF">Ami103574_02075</name>
</gene>
<keyword evidence="1" id="KW-0464">Manganese</keyword>